<name>A0ABQ9X566_9EUKA</name>
<proteinExistence type="predicted"/>
<evidence type="ECO:0000313" key="5">
    <source>
        <dbReference type="Proteomes" id="UP001281761"/>
    </source>
</evidence>
<dbReference type="PROSITE" id="PS50011">
    <property type="entry name" value="PROTEIN_KINASE_DOM"/>
    <property type="match status" value="1"/>
</dbReference>
<keyword evidence="4" id="KW-0418">Kinase</keyword>
<feature type="domain" description="DH" evidence="2">
    <location>
        <begin position="559"/>
        <end position="749"/>
    </location>
</feature>
<dbReference type="SMART" id="SM00220">
    <property type="entry name" value="S_TKc"/>
    <property type="match status" value="1"/>
</dbReference>
<dbReference type="InterPro" id="IPR000719">
    <property type="entry name" value="Prot_kinase_dom"/>
</dbReference>
<dbReference type="PANTHER" id="PTHR12673:SF263">
    <property type="entry name" value="PLECKSTRIN DOMAIN-CONTAINING PROTEIN"/>
    <property type="match status" value="1"/>
</dbReference>
<dbReference type="SUPFAM" id="SSF56112">
    <property type="entry name" value="Protein kinase-like (PK-like)"/>
    <property type="match status" value="1"/>
</dbReference>
<accession>A0ABQ9X566</accession>
<dbReference type="SMART" id="SM00325">
    <property type="entry name" value="RhoGEF"/>
    <property type="match status" value="1"/>
</dbReference>
<dbReference type="InterPro" id="IPR011009">
    <property type="entry name" value="Kinase-like_dom_sf"/>
</dbReference>
<reference evidence="4 5" key="1">
    <citation type="journal article" date="2022" name="bioRxiv">
        <title>Genomics of Preaxostyla Flagellates Illuminates Evolutionary Transitions and the Path Towards Mitochondrial Loss.</title>
        <authorList>
            <person name="Novak L.V.F."/>
            <person name="Treitli S.C."/>
            <person name="Pyrih J."/>
            <person name="Halakuc P."/>
            <person name="Pipaliya S.V."/>
            <person name="Vacek V."/>
            <person name="Brzon O."/>
            <person name="Soukal P."/>
            <person name="Eme L."/>
            <person name="Dacks J.B."/>
            <person name="Karnkowska A."/>
            <person name="Elias M."/>
            <person name="Hampl V."/>
        </authorList>
    </citation>
    <scope>NUCLEOTIDE SEQUENCE [LARGE SCALE GENOMIC DNA]</scope>
    <source>
        <strain evidence="4">NAU3</strain>
        <tissue evidence="4">Gut</tissue>
    </source>
</reference>
<organism evidence="4 5">
    <name type="scientific">Blattamonas nauphoetae</name>
    <dbReference type="NCBI Taxonomy" id="2049346"/>
    <lineage>
        <taxon>Eukaryota</taxon>
        <taxon>Metamonada</taxon>
        <taxon>Preaxostyla</taxon>
        <taxon>Oxymonadida</taxon>
        <taxon>Blattamonas</taxon>
    </lineage>
</organism>
<keyword evidence="4" id="KW-0808">Transferase</keyword>
<dbReference type="EMBL" id="JARBJD010000215">
    <property type="protein sequence ID" value="KAK2946921.1"/>
    <property type="molecule type" value="Genomic_DNA"/>
</dbReference>
<dbReference type="InterPro" id="IPR000219">
    <property type="entry name" value="DH_dom"/>
</dbReference>
<comment type="caution">
    <text evidence="4">The sequence shown here is derived from an EMBL/GenBank/DDBJ whole genome shotgun (WGS) entry which is preliminary data.</text>
</comment>
<dbReference type="GO" id="GO:0016301">
    <property type="term" value="F:kinase activity"/>
    <property type="evidence" value="ECO:0007669"/>
    <property type="project" value="UniProtKB-KW"/>
</dbReference>
<evidence type="ECO:0000256" key="1">
    <source>
        <dbReference type="SAM" id="Coils"/>
    </source>
</evidence>
<feature type="domain" description="Protein kinase" evidence="3">
    <location>
        <begin position="11"/>
        <end position="266"/>
    </location>
</feature>
<protein>
    <submittedName>
        <fullName evidence="4">CAMK family protein kinase</fullName>
    </submittedName>
</protein>
<evidence type="ECO:0000313" key="4">
    <source>
        <dbReference type="EMBL" id="KAK2946921.1"/>
    </source>
</evidence>
<dbReference type="Pfam" id="PF00621">
    <property type="entry name" value="RhoGEF"/>
    <property type="match status" value="1"/>
</dbReference>
<evidence type="ECO:0000259" key="3">
    <source>
        <dbReference type="PROSITE" id="PS50011"/>
    </source>
</evidence>
<dbReference type="InterPro" id="IPR051092">
    <property type="entry name" value="FYVE_RhoGEF_PH"/>
</dbReference>
<dbReference type="PROSITE" id="PS50010">
    <property type="entry name" value="DH_2"/>
    <property type="match status" value="1"/>
</dbReference>
<dbReference type="PANTHER" id="PTHR12673">
    <property type="entry name" value="FACIOGENITAL DYSPLASIA PROTEIN"/>
    <property type="match status" value="1"/>
</dbReference>
<gene>
    <name evidence="4" type="ORF">BLNAU_18145</name>
</gene>
<keyword evidence="1" id="KW-0175">Coiled coil</keyword>
<feature type="coiled-coil region" evidence="1">
    <location>
        <begin position="305"/>
        <end position="332"/>
    </location>
</feature>
<dbReference type="Proteomes" id="UP001281761">
    <property type="component" value="Unassembled WGS sequence"/>
</dbReference>
<evidence type="ECO:0000259" key="2">
    <source>
        <dbReference type="PROSITE" id="PS50010"/>
    </source>
</evidence>
<sequence>MTDMLEVPEGYSFVKPINSGGFGSVVELIENSTQIHYAGKMIPCVTAKDKERIDREVNRLRKFAHPGIVGLKEVVPMGNMKVIVMELGEQSLADLVLDHTSRGVLVTREVVYRVMVDVSSALNLMHNHESGSTAHGDVKMENILVFPGGHFKLCDLGAAESEDVSSTRSVMSQLYVSPERMESETGRATCSSDVWALGIVLHWLLFGEPPFTSKSLLKLGREIGSFRVSMIGSSCGGEERVLLMRMLDPNPETRVTSSQLCSFGVFRCLVNTPSGVWRLKDADDKEHLEKEEKWKKELDMGRNIHKQDLETIQRLEMELKKEKERATQLEMETTKQRTNQIRPLLQPAPHSSGVRSNGPLASSAVRQGTVIRSQIGAAAIDLFDGAHWTVSGNIFTKSQYSWSSLVSFEFGAVVARLSLTIRNGQTLNFVVGILSSSLSNEALTTYFPNLKGGAGWNLPPNRRSSTQNRKETNNGSACLAGRTGQRVVLEADGREGKRTLKLLQDGETAPVPFRFAVDIFNRNNAVEIETTPPTIVSLPPQHGQPTPDESEKVAKRAQQRVFILAEILSTEKTFVAQLQAFHDVFSEPCRSRREQLGLSEMDIKSIFSQLKVILSTNIELLKQLQVSIEENGGEGVGKEIASRSAYLRCDTLSINNNTNSQNTIADLQKNNKAFRKFLKECSQNPASLNFPIESFLILPVQRLPRYKMLIEQLLKYTEMNHQKIRTDRVSFDDGKSIDRMEQPAGHELT</sequence>
<dbReference type="InterPro" id="IPR035899">
    <property type="entry name" value="DBL_dom_sf"/>
</dbReference>
<dbReference type="SUPFAM" id="SSF48065">
    <property type="entry name" value="DBL homology domain (DH-domain)"/>
    <property type="match status" value="1"/>
</dbReference>
<dbReference type="Pfam" id="PF00069">
    <property type="entry name" value="Pkinase"/>
    <property type="match status" value="1"/>
</dbReference>
<keyword evidence="5" id="KW-1185">Reference proteome</keyword>
<dbReference type="Gene3D" id="1.20.900.10">
    <property type="entry name" value="Dbl homology (DH) domain"/>
    <property type="match status" value="1"/>
</dbReference>
<dbReference type="Gene3D" id="1.10.510.10">
    <property type="entry name" value="Transferase(Phosphotransferase) domain 1"/>
    <property type="match status" value="1"/>
</dbReference>
<dbReference type="CDD" id="cd00160">
    <property type="entry name" value="RhoGEF"/>
    <property type="match status" value="1"/>
</dbReference>